<keyword evidence="2" id="KW-1133">Transmembrane helix</keyword>
<sequence length="117" mass="13634">MKKKANYIILFSLIVFLSGCGNHIGQKMEEMKKEKTSQTDIKPKVTKHEKKTGKIINQPIENYSGNTLTMLDWVVMPQKMESNEEDKANFVFYYTIDKTVSEKLNPPSEFFSVFRIF</sequence>
<keyword evidence="4" id="KW-1185">Reference proteome</keyword>
<evidence type="ECO:0000256" key="1">
    <source>
        <dbReference type="SAM" id="MobiDB-lite"/>
    </source>
</evidence>
<dbReference type="Proteomes" id="UP000288490">
    <property type="component" value="Unassembled WGS sequence"/>
</dbReference>
<organism evidence="3 4">
    <name type="scientific">Vagococcus bubulae</name>
    <dbReference type="NCBI Taxonomy" id="1977868"/>
    <lineage>
        <taxon>Bacteria</taxon>
        <taxon>Bacillati</taxon>
        <taxon>Bacillota</taxon>
        <taxon>Bacilli</taxon>
        <taxon>Lactobacillales</taxon>
        <taxon>Enterococcaceae</taxon>
        <taxon>Vagococcus</taxon>
    </lineage>
</organism>
<gene>
    <name evidence="3" type="ORF">CBF36_03560</name>
</gene>
<keyword evidence="2" id="KW-0472">Membrane</keyword>
<feature type="region of interest" description="Disordered" evidence="1">
    <location>
        <begin position="30"/>
        <end position="50"/>
    </location>
</feature>
<dbReference type="RefSeq" id="WP_125956688.1">
    <property type="nucleotide sequence ID" value="NZ_JAQEJV010000004.1"/>
</dbReference>
<feature type="compositionally biased region" description="Basic and acidic residues" evidence="1">
    <location>
        <begin position="30"/>
        <end position="43"/>
    </location>
</feature>
<name>A0A429ZNQ6_9ENTE</name>
<dbReference type="EMBL" id="NGJT01000004">
    <property type="protein sequence ID" value="RST95321.1"/>
    <property type="molecule type" value="Genomic_DNA"/>
</dbReference>
<accession>A0A429ZNQ6</accession>
<evidence type="ECO:0000313" key="3">
    <source>
        <dbReference type="EMBL" id="RST95321.1"/>
    </source>
</evidence>
<evidence type="ECO:0000313" key="4">
    <source>
        <dbReference type="Proteomes" id="UP000288490"/>
    </source>
</evidence>
<keyword evidence="2" id="KW-0812">Transmembrane</keyword>
<proteinExistence type="predicted"/>
<dbReference type="AlphaFoldDB" id="A0A429ZNQ6"/>
<feature type="transmembrane region" description="Helical" evidence="2">
    <location>
        <begin position="6"/>
        <end position="25"/>
    </location>
</feature>
<evidence type="ECO:0000256" key="2">
    <source>
        <dbReference type="SAM" id="Phobius"/>
    </source>
</evidence>
<comment type="caution">
    <text evidence="3">The sequence shown here is derived from an EMBL/GenBank/DDBJ whole genome shotgun (WGS) entry which is preliminary data.</text>
</comment>
<protein>
    <submittedName>
        <fullName evidence="3">Uncharacterized protein</fullName>
    </submittedName>
</protein>
<dbReference type="PROSITE" id="PS51257">
    <property type="entry name" value="PROKAR_LIPOPROTEIN"/>
    <property type="match status" value="1"/>
</dbReference>
<reference evidence="3 4" key="1">
    <citation type="submission" date="2017-05" db="EMBL/GenBank/DDBJ databases">
        <title>Vagococcus spp. assemblies.</title>
        <authorList>
            <person name="Gulvik C.A."/>
        </authorList>
    </citation>
    <scope>NUCLEOTIDE SEQUENCE [LARGE SCALE GENOMIC DNA]</scope>
    <source>
        <strain evidence="3 4">SS1994</strain>
    </source>
</reference>